<keyword evidence="2" id="KW-1185">Reference proteome</keyword>
<proteinExistence type="predicted"/>
<comment type="caution">
    <text evidence="1">The sequence shown here is derived from an EMBL/GenBank/DDBJ whole genome shotgun (WGS) entry which is preliminary data.</text>
</comment>
<dbReference type="EMBL" id="JAUHHV010000009">
    <property type="protein sequence ID" value="KAK1413096.1"/>
    <property type="molecule type" value="Genomic_DNA"/>
</dbReference>
<evidence type="ECO:0000313" key="2">
    <source>
        <dbReference type="Proteomes" id="UP001229421"/>
    </source>
</evidence>
<evidence type="ECO:0000313" key="1">
    <source>
        <dbReference type="EMBL" id="KAK1413096.1"/>
    </source>
</evidence>
<accession>A0AAD8K2I4</accession>
<gene>
    <name evidence="1" type="ORF">QVD17_34854</name>
</gene>
<protein>
    <submittedName>
        <fullName evidence="1">Uncharacterized protein</fullName>
    </submittedName>
</protein>
<name>A0AAD8K2I4_TARER</name>
<reference evidence="1" key="1">
    <citation type="journal article" date="2023" name="bioRxiv">
        <title>Improved chromosome-level genome assembly for marigold (Tagetes erecta).</title>
        <authorList>
            <person name="Jiang F."/>
            <person name="Yuan L."/>
            <person name="Wang S."/>
            <person name="Wang H."/>
            <person name="Xu D."/>
            <person name="Wang A."/>
            <person name="Fan W."/>
        </authorList>
    </citation>
    <scope>NUCLEOTIDE SEQUENCE</scope>
    <source>
        <strain evidence="1">WSJ</strain>
        <tissue evidence="1">Leaf</tissue>
    </source>
</reference>
<sequence>MLSAQAQMMPIKRKLQGENALAHQACAFRSDLQKSIHDNASLFIKIVSANVGSLEDILAKVSSTACVAKLLANEAAKRQLIFDELHGTLSTQHGEIAALAKEFRKVNFPFGGDVMLICV</sequence>
<dbReference type="Proteomes" id="UP001229421">
    <property type="component" value="Unassembled WGS sequence"/>
</dbReference>
<organism evidence="1 2">
    <name type="scientific">Tagetes erecta</name>
    <name type="common">African marigold</name>
    <dbReference type="NCBI Taxonomy" id="13708"/>
    <lineage>
        <taxon>Eukaryota</taxon>
        <taxon>Viridiplantae</taxon>
        <taxon>Streptophyta</taxon>
        <taxon>Embryophyta</taxon>
        <taxon>Tracheophyta</taxon>
        <taxon>Spermatophyta</taxon>
        <taxon>Magnoliopsida</taxon>
        <taxon>eudicotyledons</taxon>
        <taxon>Gunneridae</taxon>
        <taxon>Pentapetalae</taxon>
        <taxon>asterids</taxon>
        <taxon>campanulids</taxon>
        <taxon>Asterales</taxon>
        <taxon>Asteraceae</taxon>
        <taxon>Asteroideae</taxon>
        <taxon>Heliantheae alliance</taxon>
        <taxon>Tageteae</taxon>
        <taxon>Tagetes</taxon>
    </lineage>
</organism>
<dbReference type="AlphaFoldDB" id="A0AAD8K2I4"/>